<accession>A0ACD5H3Z7</accession>
<sequence>MVKLRLFPQERRTVQLNFLYPPDSTPPQVLTVRTVQAN</sequence>
<protein>
    <submittedName>
        <fullName evidence="1">DUF3370 family protein</fullName>
    </submittedName>
</protein>
<keyword evidence="2" id="KW-1185">Reference proteome</keyword>
<gene>
    <name evidence="1" type="ORF">BH720_014525</name>
</gene>
<name>A0ACD5H3Z7_9CYAN</name>
<organism evidence="1 2">
    <name type="scientific">Desertifilum tharense IPPAS B-1220</name>
    <dbReference type="NCBI Taxonomy" id="1781255"/>
    <lineage>
        <taxon>Bacteria</taxon>
        <taxon>Bacillati</taxon>
        <taxon>Cyanobacteriota</taxon>
        <taxon>Cyanophyceae</taxon>
        <taxon>Desertifilales</taxon>
        <taxon>Desertifilaceae</taxon>
        <taxon>Desertifilum</taxon>
    </lineage>
</organism>
<dbReference type="EMBL" id="CP182909">
    <property type="protein sequence ID" value="XPM67149.1"/>
    <property type="molecule type" value="Genomic_DNA"/>
</dbReference>
<reference evidence="1 2" key="1">
    <citation type="journal article" date="2016" name="Genome Announc.">
        <title>Draft Genome Sequence of the Thermotolerant Cyanobacterium Desertifilum sp. IPPAS B-1220.</title>
        <authorList>
            <person name="Mironov K.S."/>
            <person name="Sinetova M.A."/>
            <person name="Bolatkhan K."/>
            <person name="Zayadan B.K."/>
            <person name="Ustinova V.V."/>
            <person name="Kupriyanova E.V."/>
            <person name="Skrypnik A.N."/>
            <person name="Gogoleva N.E."/>
            <person name="Gogolev Y.V."/>
            <person name="Los D.A."/>
        </authorList>
    </citation>
    <scope>NUCLEOTIDE SEQUENCE [LARGE SCALE GENOMIC DNA]</scope>
    <source>
        <strain evidence="1 2">IPPAS B-1220</strain>
    </source>
</reference>
<dbReference type="Proteomes" id="UP000095472">
    <property type="component" value="Chromosome"/>
</dbReference>
<proteinExistence type="predicted"/>
<evidence type="ECO:0000313" key="1">
    <source>
        <dbReference type="EMBL" id="XPM67149.1"/>
    </source>
</evidence>
<evidence type="ECO:0000313" key="2">
    <source>
        <dbReference type="Proteomes" id="UP000095472"/>
    </source>
</evidence>